<feature type="transmembrane region" description="Helical" evidence="1">
    <location>
        <begin position="262"/>
        <end position="284"/>
    </location>
</feature>
<dbReference type="OrthoDB" id="545169at2759"/>
<dbReference type="GO" id="GO:0016491">
    <property type="term" value="F:oxidoreductase activity"/>
    <property type="evidence" value="ECO:0007669"/>
    <property type="project" value="InterPro"/>
</dbReference>
<dbReference type="VEuPathDB" id="FungiDB:BDEG_24181"/>
<dbReference type="PANTHER" id="PTHR36124:SF1">
    <property type="entry name" value="ER-BOUND OXYGENASE MPAB_MPAB'_RUBBER OXYGENASE CATALYTIC DOMAIN-CONTAINING PROTEIN"/>
    <property type="match status" value="1"/>
</dbReference>
<evidence type="ECO:0000256" key="1">
    <source>
        <dbReference type="SAM" id="Phobius"/>
    </source>
</evidence>
<dbReference type="InterPro" id="IPR046366">
    <property type="entry name" value="MPAB"/>
</dbReference>
<name>A0A177WKV8_BATDL</name>
<protein>
    <recommendedName>
        <fullName evidence="4">ER-bound oxygenase mpaB/mpaB'/Rubber oxygenase catalytic domain-containing protein</fullName>
    </recommendedName>
</protein>
<proteinExistence type="predicted"/>
<sequence>MLMSFFFTVVFIGYAVVAGLRRKLLSILIDLPHPTDTYTAHDILRITQKQDFVFWHARGMEFAYLRLLSIKQISETLAGIKTDSPDLLMTNVAEFMDMVDLIVSELTDRVSTADRVETVLKRIAYFKQMSKLSDATWVYMACLFATQPITWIQYGGFRQILLGFEAEAYTLIWRDISMRIGLKNIPTTYTDMQEYVNSFEKENAGESEHTARFAKCVIDASAQSASVMAGNSQIVKRLYPMAVSVYATESMRHVLHLPTPPAYGKVLLSTMMCATAVFVSYCLVPRKVPHMRTKDEVNTDGKYDVAYVMYGSGASVKGGYLIERVGPASMLSDDGMGKICDGIPKTVQVAITDNPEEVDKNAPKKLAEAEAST</sequence>
<reference evidence="2 3" key="1">
    <citation type="submission" date="2006-10" db="EMBL/GenBank/DDBJ databases">
        <title>The Genome Sequence of Batrachochytrium dendrobatidis JEL423.</title>
        <authorList>
            <consortium name="The Broad Institute Genome Sequencing Platform"/>
            <person name="Birren B."/>
            <person name="Lander E."/>
            <person name="Galagan J."/>
            <person name="Cuomo C."/>
            <person name="Devon K."/>
            <person name="Jaffe D."/>
            <person name="Butler J."/>
            <person name="Alvarez P."/>
            <person name="Gnerre S."/>
            <person name="Grabherr M."/>
            <person name="Kleber M."/>
            <person name="Mauceli E."/>
            <person name="Brockman W."/>
            <person name="Young S."/>
            <person name="LaButti K."/>
            <person name="Sykes S."/>
            <person name="DeCaprio D."/>
            <person name="Crawford M."/>
            <person name="Koehrsen M."/>
            <person name="Engels R."/>
            <person name="Montgomery P."/>
            <person name="Pearson M."/>
            <person name="Howarth C."/>
            <person name="Larson L."/>
            <person name="White J."/>
            <person name="O'Leary S."/>
            <person name="Kodira C."/>
            <person name="Zeng Q."/>
            <person name="Yandava C."/>
            <person name="Alvarado L."/>
            <person name="Longcore J."/>
            <person name="James T."/>
        </authorList>
    </citation>
    <scope>NUCLEOTIDE SEQUENCE [LARGE SCALE GENOMIC DNA]</scope>
    <source>
        <strain evidence="2 3">JEL423</strain>
    </source>
</reference>
<reference evidence="2 3" key="2">
    <citation type="submission" date="2016-05" db="EMBL/GenBank/DDBJ databases">
        <title>Lineage-specific infection strategies underlie the spectrum of fungal disease in amphibians.</title>
        <authorList>
            <person name="Cuomo C.A."/>
            <person name="Farrer R.A."/>
            <person name="James T."/>
            <person name="Longcore J."/>
            <person name="Birren B."/>
        </authorList>
    </citation>
    <scope>NUCLEOTIDE SEQUENCE [LARGE SCALE GENOMIC DNA]</scope>
    <source>
        <strain evidence="2 3">JEL423</strain>
    </source>
</reference>
<gene>
    <name evidence="2" type="ORF">BDEG_24181</name>
</gene>
<evidence type="ECO:0000313" key="2">
    <source>
        <dbReference type="EMBL" id="OAJ40446.1"/>
    </source>
</evidence>
<keyword evidence="1" id="KW-0472">Membrane</keyword>
<dbReference type="PANTHER" id="PTHR36124">
    <property type="match status" value="1"/>
</dbReference>
<keyword evidence="1" id="KW-0812">Transmembrane</keyword>
<dbReference type="AlphaFoldDB" id="A0A177WKV8"/>
<dbReference type="Proteomes" id="UP000077115">
    <property type="component" value="Unassembled WGS sequence"/>
</dbReference>
<keyword evidence="1" id="KW-1133">Transmembrane helix</keyword>
<dbReference type="STRING" id="403673.A0A177WKV8"/>
<evidence type="ECO:0000313" key="3">
    <source>
        <dbReference type="Proteomes" id="UP000077115"/>
    </source>
</evidence>
<dbReference type="EMBL" id="DS022304">
    <property type="protein sequence ID" value="OAJ40446.1"/>
    <property type="molecule type" value="Genomic_DNA"/>
</dbReference>
<organism evidence="2 3">
    <name type="scientific">Batrachochytrium dendrobatidis (strain JEL423)</name>
    <dbReference type="NCBI Taxonomy" id="403673"/>
    <lineage>
        <taxon>Eukaryota</taxon>
        <taxon>Fungi</taxon>
        <taxon>Fungi incertae sedis</taxon>
        <taxon>Chytridiomycota</taxon>
        <taxon>Chytridiomycota incertae sedis</taxon>
        <taxon>Chytridiomycetes</taxon>
        <taxon>Rhizophydiales</taxon>
        <taxon>Rhizophydiales incertae sedis</taxon>
        <taxon>Batrachochytrium</taxon>
    </lineage>
</organism>
<accession>A0A177WKV8</accession>
<evidence type="ECO:0008006" key="4">
    <source>
        <dbReference type="Google" id="ProtNLM"/>
    </source>
</evidence>